<evidence type="ECO:0000256" key="2">
    <source>
        <dbReference type="SAM" id="Phobius"/>
    </source>
</evidence>
<keyword evidence="2" id="KW-1133">Transmembrane helix</keyword>
<name>A0A843WN01_COLES</name>
<dbReference type="PANTHER" id="PTHR35275:SF1">
    <property type="entry name" value="OS07G0585900 PROTEIN"/>
    <property type="match status" value="1"/>
</dbReference>
<feature type="region of interest" description="Disordered" evidence="1">
    <location>
        <begin position="1"/>
        <end position="43"/>
    </location>
</feature>
<gene>
    <name evidence="3" type="ORF">Taro_038194</name>
</gene>
<feature type="region of interest" description="Disordered" evidence="1">
    <location>
        <begin position="91"/>
        <end position="147"/>
    </location>
</feature>
<comment type="caution">
    <text evidence="3">The sequence shown here is derived from an EMBL/GenBank/DDBJ whole genome shotgun (WGS) entry which is preliminary data.</text>
</comment>
<feature type="transmembrane region" description="Helical" evidence="2">
    <location>
        <begin position="163"/>
        <end position="194"/>
    </location>
</feature>
<evidence type="ECO:0000256" key="1">
    <source>
        <dbReference type="SAM" id="MobiDB-lite"/>
    </source>
</evidence>
<sequence>MFCGAGSFPREDGDPWSPPSPPRVPDRRQGRSSNPYSTRGLDKFSTVLADLQARREMITAKASEQGSPIVRFVYSNSDGCWVPIVVRRREQRPEPEKKPKKGATTESRKEPDAAAREEQSPPRMDAKGGAHAGPSANRALKKSSPGMAEGKEGSVFFRWDPSYYWPAVVVLILLCLAFGRTFAICCTSICWYSLPRTKVGENRNARKGVRKEYRRRASKRQLRAGGR</sequence>
<evidence type="ECO:0000313" key="3">
    <source>
        <dbReference type="EMBL" id="MQM05384.1"/>
    </source>
</evidence>
<feature type="compositionally biased region" description="Basic and acidic residues" evidence="1">
    <location>
        <begin position="106"/>
        <end position="128"/>
    </location>
</feature>
<dbReference type="AlphaFoldDB" id="A0A843WN01"/>
<dbReference type="Proteomes" id="UP000652761">
    <property type="component" value="Unassembled WGS sequence"/>
</dbReference>
<protein>
    <recommendedName>
        <fullName evidence="5">ZCF37</fullName>
    </recommendedName>
</protein>
<keyword evidence="2" id="KW-0812">Transmembrane</keyword>
<accession>A0A843WN01</accession>
<evidence type="ECO:0000313" key="4">
    <source>
        <dbReference type="Proteomes" id="UP000652761"/>
    </source>
</evidence>
<dbReference type="InterPro" id="IPR045880">
    <property type="entry name" value="ZCF37"/>
</dbReference>
<reference evidence="3" key="1">
    <citation type="submission" date="2017-07" db="EMBL/GenBank/DDBJ databases">
        <title>Taro Niue Genome Assembly and Annotation.</title>
        <authorList>
            <person name="Atibalentja N."/>
            <person name="Keating K."/>
            <person name="Fields C.J."/>
        </authorList>
    </citation>
    <scope>NUCLEOTIDE SEQUENCE</scope>
    <source>
        <strain evidence="3">Niue_2</strain>
        <tissue evidence="3">Leaf</tissue>
    </source>
</reference>
<keyword evidence="4" id="KW-1185">Reference proteome</keyword>
<evidence type="ECO:0008006" key="5">
    <source>
        <dbReference type="Google" id="ProtNLM"/>
    </source>
</evidence>
<keyword evidence="2" id="KW-0472">Membrane</keyword>
<proteinExistence type="predicted"/>
<organism evidence="3 4">
    <name type="scientific">Colocasia esculenta</name>
    <name type="common">Wild taro</name>
    <name type="synonym">Arum esculentum</name>
    <dbReference type="NCBI Taxonomy" id="4460"/>
    <lineage>
        <taxon>Eukaryota</taxon>
        <taxon>Viridiplantae</taxon>
        <taxon>Streptophyta</taxon>
        <taxon>Embryophyta</taxon>
        <taxon>Tracheophyta</taxon>
        <taxon>Spermatophyta</taxon>
        <taxon>Magnoliopsida</taxon>
        <taxon>Liliopsida</taxon>
        <taxon>Araceae</taxon>
        <taxon>Aroideae</taxon>
        <taxon>Colocasieae</taxon>
        <taxon>Colocasia</taxon>
    </lineage>
</organism>
<dbReference type="PANTHER" id="PTHR35275">
    <property type="entry name" value="ZCF37"/>
    <property type="match status" value="1"/>
</dbReference>
<dbReference type="OrthoDB" id="1932497at2759"/>
<dbReference type="EMBL" id="NMUH01003400">
    <property type="protein sequence ID" value="MQM05384.1"/>
    <property type="molecule type" value="Genomic_DNA"/>
</dbReference>